<keyword evidence="6 8" id="KW-0100">Branched-chain amino acid biosynthesis</keyword>
<evidence type="ECO:0000256" key="7">
    <source>
        <dbReference type="ARBA" id="ARBA00048670"/>
    </source>
</evidence>
<comment type="catalytic activity">
    <reaction evidence="7 8">
        <text>2 pyruvate + H(+) = (2S)-2-acetolactate + CO2</text>
        <dbReference type="Rhea" id="RHEA:25249"/>
        <dbReference type="ChEBI" id="CHEBI:15361"/>
        <dbReference type="ChEBI" id="CHEBI:15378"/>
        <dbReference type="ChEBI" id="CHEBI:16526"/>
        <dbReference type="ChEBI" id="CHEBI:58476"/>
        <dbReference type="EC" id="2.2.1.6"/>
    </reaction>
</comment>
<evidence type="ECO:0000313" key="10">
    <source>
        <dbReference type="EMBL" id="ETX02003.1"/>
    </source>
</evidence>
<dbReference type="PROSITE" id="PS51671">
    <property type="entry name" value="ACT"/>
    <property type="match status" value="1"/>
</dbReference>
<gene>
    <name evidence="10" type="ORF">ETSY1_05145</name>
</gene>
<comment type="function">
    <text evidence="8">Catalyzes the conversion of 2 pyruvate molecules into acetolactate in the first common step of the biosynthetic pathway of the branched-amino acids such as leucine, isoleucine, and valine.</text>
</comment>
<dbReference type="Gene3D" id="3.30.70.1150">
    <property type="entry name" value="ACT-like. Chain A, domain 2"/>
    <property type="match status" value="1"/>
</dbReference>
<dbReference type="FunFam" id="3.30.70.1150:FF:000001">
    <property type="entry name" value="Acetolactate synthase small subunit"/>
    <property type="match status" value="1"/>
</dbReference>
<dbReference type="InterPro" id="IPR054480">
    <property type="entry name" value="AHAS_small-like_ACT"/>
</dbReference>
<name>W4LVS8_ENTF1</name>
<evidence type="ECO:0000256" key="4">
    <source>
        <dbReference type="ARBA" id="ARBA00011744"/>
    </source>
</evidence>
<dbReference type="InterPro" id="IPR004789">
    <property type="entry name" value="Acetalactate_synth_ssu"/>
</dbReference>
<dbReference type="InterPro" id="IPR027271">
    <property type="entry name" value="Acetolactate_synth/TF_NikR_C"/>
</dbReference>
<dbReference type="GO" id="GO:1990610">
    <property type="term" value="F:acetolactate synthase regulator activity"/>
    <property type="evidence" value="ECO:0007669"/>
    <property type="project" value="UniProtKB-UniRule"/>
</dbReference>
<proteinExistence type="inferred from homology"/>
<evidence type="ECO:0000256" key="3">
    <source>
        <dbReference type="ARBA" id="ARBA00006341"/>
    </source>
</evidence>
<evidence type="ECO:0000256" key="5">
    <source>
        <dbReference type="ARBA" id="ARBA00022605"/>
    </source>
</evidence>
<dbReference type="Pfam" id="PF10369">
    <property type="entry name" value="ALS_ss_C"/>
    <property type="match status" value="1"/>
</dbReference>
<comment type="pathway">
    <text evidence="1 8">Amino-acid biosynthesis; L-isoleucine biosynthesis; L-isoleucine from 2-oxobutanoate: step 1/4.</text>
</comment>
<dbReference type="GO" id="GO:0005829">
    <property type="term" value="C:cytosol"/>
    <property type="evidence" value="ECO:0007669"/>
    <property type="project" value="TreeGrafter"/>
</dbReference>
<keyword evidence="5 8" id="KW-0028">Amino-acid biosynthesis</keyword>
<dbReference type="AlphaFoldDB" id="W4LVS8"/>
<dbReference type="NCBIfam" id="TIGR00119">
    <property type="entry name" value="acolac_sm"/>
    <property type="match status" value="1"/>
</dbReference>
<evidence type="ECO:0000256" key="8">
    <source>
        <dbReference type="RuleBase" id="RU368092"/>
    </source>
</evidence>
<evidence type="ECO:0000256" key="2">
    <source>
        <dbReference type="ARBA" id="ARBA00005025"/>
    </source>
</evidence>
<evidence type="ECO:0000256" key="1">
    <source>
        <dbReference type="ARBA" id="ARBA00004974"/>
    </source>
</evidence>
<dbReference type="InterPro" id="IPR045865">
    <property type="entry name" value="ACT-like_dom_sf"/>
</dbReference>
<organism evidence="10 11">
    <name type="scientific">Entotheonella factor</name>
    <dbReference type="NCBI Taxonomy" id="1429438"/>
    <lineage>
        <taxon>Bacteria</taxon>
        <taxon>Pseudomonadati</taxon>
        <taxon>Nitrospinota/Tectimicrobiota group</taxon>
        <taxon>Candidatus Tectimicrobiota</taxon>
        <taxon>Candidatus Entotheonellia</taxon>
        <taxon>Candidatus Entotheonellales</taxon>
        <taxon>Candidatus Entotheonellaceae</taxon>
        <taxon>Candidatus Entotheonella</taxon>
    </lineage>
</organism>
<keyword evidence="11" id="KW-1185">Reference proteome</keyword>
<dbReference type="PATRIC" id="fig|1429438.4.peg.1171"/>
<protein>
    <recommendedName>
        <fullName evidence="8">Acetolactate synthase small subunit</fullName>
        <shortName evidence="8">AHAS</shortName>
        <shortName evidence="8">ALS</shortName>
        <ecNumber evidence="8">2.2.1.6</ecNumber>
    </recommendedName>
    <alternativeName>
        <fullName evidence="8">Acetohydroxy-acid synthase small subunit</fullName>
    </alternativeName>
</protein>
<accession>W4LVS8</accession>
<dbReference type="CDD" id="cd04878">
    <property type="entry name" value="ACT_AHAS"/>
    <property type="match status" value="1"/>
</dbReference>
<dbReference type="PANTHER" id="PTHR30239:SF0">
    <property type="entry name" value="ACETOLACTATE SYNTHASE SMALL SUBUNIT 1, CHLOROPLASTIC"/>
    <property type="match status" value="1"/>
</dbReference>
<dbReference type="UniPathway" id="UPA00047">
    <property type="reaction ID" value="UER00055"/>
</dbReference>
<evidence type="ECO:0000313" key="11">
    <source>
        <dbReference type="Proteomes" id="UP000019141"/>
    </source>
</evidence>
<dbReference type="GO" id="GO:0009099">
    <property type="term" value="P:L-valine biosynthetic process"/>
    <property type="evidence" value="ECO:0007669"/>
    <property type="project" value="UniProtKB-UniRule"/>
</dbReference>
<dbReference type="Pfam" id="PF22629">
    <property type="entry name" value="ACT_AHAS_ss"/>
    <property type="match status" value="1"/>
</dbReference>
<dbReference type="InterPro" id="IPR002912">
    <property type="entry name" value="ACT_dom"/>
</dbReference>
<dbReference type="FunFam" id="3.30.70.260:FF:000001">
    <property type="entry name" value="Acetolactate synthase, small subunit"/>
    <property type="match status" value="1"/>
</dbReference>
<dbReference type="InterPro" id="IPR039557">
    <property type="entry name" value="AHAS_ACT"/>
</dbReference>
<dbReference type="GO" id="GO:0009097">
    <property type="term" value="P:isoleucine biosynthetic process"/>
    <property type="evidence" value="ECO:0007669"/>
    <property type="project" value="UniProtKB-UniRule"/>
</dbReference>
<dbReference type="Gene3D" id="3.30.70.260">
    <property type="match status" value="1"/>
</dbReference>
<dbReference type="HOGENOM" id="CLU_055003_1_3_7"/>
<comment type="caution">
    <text evidence="10">The sequence shown here is derived from an EMBL/GenBank/DDBJ whole genome shotgun (WGS) entry which is preliminary data.</text>
</comment>
<dbReference type="UniPathway" id="UPA00049">
    <property type="reaction ID" value="UER00059"/>
</dbReference>
<dbReference type="SUPFAM" id="SSF55021">
    <property type="entry name" value="ACT-like"/>
    <property type="match status" value="2"/>
</dbReference>
<dbReference type="EMBL" id="AZHW01000183">
    <property type="protein sequence ID" value="ETX02003.1"/>
    <property type="molecule type" value="Genomic_DNA"/>
</dbReference>
<evidence type="ECO:0000256" key="6">
    <source>
        <dbReference type="ARBA" id="ARBA00023304"/>
    </source>
</evidence>
<keyword evidence="8" id="KW-0808">Transferase</keyword>
<feature type="domain" description="ACT" evidence="9">
    <location>
        <begin position="12"/>
        <end position="86"/>
    </location>
</feature>
<comment type="similarity">
    <text evidence="3 8">Belongs to the acetolactate synthase small subunit family.</text>
</comment>
<sequence>MPTDNDAVRRHTFAVLVENKFGVLGRITGLFSARGFNIESLSVAETEDPTVSRITLVTEGDEKILEQVNKQLNRLIDVIKVTDLSEESHVDRELVLIKVHAEAESRAEVLRLADIFRAKIVDVTPKTYILEVTGDEGKIRALIELLKPLGVKEVVRTGKIAIVRGSRVL</sequence>
<dbReference type="InterPro" id="IPR019455">
    <property type="entry name" value="Acetolactate_synth_ssu_C"/>
</dbReference>
<dbReference type="GO" id="GO:0003984">
    <property type="term" value="F:acetolactate synthase activity"/>
    <property type="evidence" value="ECO:0007669"/>
    <property type="project" value="UniProtKB-UniRule"/>
</dbReference>
<dbReference type="Proteomes" id="UP000019141">
    <property type="component" value="Unassembled WGS sequence"/>
</dbReference>
<comment type="pathway">
    <text evidence="2 8">Amino-acid biosynthesis; L-valine biosynthesis; L-valine from pyruvate: step 1/4.</text>
</comment>
<reference evidence="10 11" key="1">
    <citation type="journal article" date="2014" name="Nature">
        <title>An environmental bacterial taxon with a large and distinct metabolic repertoire.</title>
        <authorList>
            <person name="Wilson M.C."/>
            <person name="Mori T."/>
            <person name="Ruckert C."/>
            <person name="Uria A.R."/>
            <person name="Helf M.J."/>
            <person name="Takada K."/>
            <person name="Gernert C."/>
            <person name="Steffens U.A."/>
            <person name="Heycke N."/>
            <person name="Schmitt S."/>
            <person name="Rinke C."/>
            <person name="Helfrich E.J."/>
            <person name="Brachmann A.O."/>
            <person name="Gurgui C."/>
            <person name="Wakimoto T."/>
            <person name="Kracht M."/>
            <person name="Crusemann M."/>
            <person name="Hentschel U."/>
            <person name="Abe I."/>
            <person name="Matsunaga S."/>
            <person name="Kalinowski J."/>
            <person name="Takeyama H."/>
            <person name="Piel J."/>
        </authorList>
    </citation>
    <scope>NUCLEOTIDE SEQUENCE [LARGE SCALE GENOMIC DNA]</scope>
    <source>
        <strain evidence="11">TSY1</strain>
    </source>
</reference>
<dbReference type="PANTHER" id="PTHR30239">
    <property type="entry name" value="ACETOLACTATE SYNTHASE SMALL SUBUNIT"/>
    <property type="match status" value="1"/>
</dbReference>
<dbReference type="NCBIfam" id="NF008864">
    <property type="entry name" value="PRK11895.1"/>
    <property type="match status" value="1"/>
</dbReference>
<evidence type="ECO:0000259" key="9">
    <source>
        <dbReference type="PROSITE" id="PS51671"/>
    </source>
</evidence>
<comment type="subunit">
    <text evidence="4 8">Dimer of large and small chains.</text>
</comment>
<dbReference type="EC" id="2.2.1.6" evidence="8"/>